<reference evidence="2 3" key="1">
    <citation type="submission" date="2016-10" db="EMBL/GenBank/DDBJ databases">
        <authorList>
            <person name="Varghese N."/>
            <person name="Submissions S."/>
        </authorList>
    </citation>
    <scope>NUCLEOTIDE SEQUENCE [LARGE SCALE GENOMIC DNA]</scope>
    <source>
        <strain evidence="2 3">LMG 21974</strain>
    </source>
</reference>
<evidence type="ECO:0000256" key="1">
    <source>
        <dbReference type="SAM" id="MobiDB-lite"/>
    </source>
</evidence>
<comment type="caution">
    <text evidence="2">The sequence shown here is derived from an EMBL/GenBank/DDBJ whole genome shotgun (WGS) entry which is preliminary data.</text>
</comment>
<evidence type="ECO:0000313" key="3">
    <source>
        <dbReference type="Proteomes" id="UP000183210"/>
    </source>
</evidence>
<sequence length="178" mass="19801">MLFAWLKRRRLAKKQAERLAKLKEQASTLTELPETLGSMYGYPGSSPRGIEPAIGRQPDTRRPVMASHMGLPRVERAADRVPDNSNDLVNAVLLNELLTDTQEDTRRYTEPVRHEPAPVRCEPEPETRRDYSSSSSCSSSHSHRSYDSDSYSSSSYSSSDSSSSYSSSDSSSSSSSDW</sequence>
<dbReference type="EMBL" id="FOEV01000018">
    <property type="protein sequence ID" value="SER37283.1"/>
    <property type="molecule type" value="Genomic_DNA"/>
</dbReference>
<dbReference type="Proteomes" id="UP000183210">
    <property type="component" value="Unassembled WGS sequence"/>
</dbReference>
<proteinExistence type="predicted"/>
<dbReference type="GeneID" id="300270017"/>
<gene>
    <name evidence="2" type="ORF">SAMN05216409_11889</name>
</gene>
<feature type="region of interest" description="Disordered" evidence="1">
    <location>
        <begin position="102"/>
        <end position="178"/>
    </location>
</feature>
<feature type="compositionally biased region" description="Low complexity" evidence="1">
    <location>
        <begin position="148"/>
        <end position="178"/>
    </location>
</feature>
<protein>
    <submittedName>
        <fullName evidence="2">Uncharacterized protein</fullName>
    </submittedName>
</protein>
<accession>A0A9X8QLR7</accession>
<feature type="compositionally biased region" description="Basic and acidic residues" evidence="1">
    <location>
        <begin position="103"/>
        <end position="131"/>
    </location>
</feature>
<evidence type="ECO:0000313" key="2">
    <source>
        <dbReference type="EMBL" id="SER37283.1"/>
    </source>
</evidence>
<dbReference type="AlphaFoldDB" id="A0A9X8QLR7"/>
<name>A0A9X8QLR7_9PSED</name>
<organism evidence="2 3">
    <name type="scientific">Pseudomonas lutea</name>
    <dbReference type="NCBI Taxonomy" id="243924"/>
    <lineage>
        <taxon>Bacteria</taxon>
        <taxon>Pseudomonadati</taxon>
        <taxon>Pseudomonadota</taxon>
        <taxon>Gammaproteobacteria</taxon>
        <taxon>Pseudomonadales</taxon>
        <taxon>Pseudomonadaceae</taxon>
        <taxon>Pseudomonas</taxon>
    </lineage>
</organism>
<dbReference type="RefSeq" id="WP_074829742.1">
    <property type="nucleotide sequence ID" value="NZ_FOEV01000018.1"/>
</dbReference>